<dbReference type="SUPFAM" id="SSF49464">
    <property type="entry name" value="Carboxypeptidase regulatory domain-like"/>
    <property type="match status" value="1"/>
</dbReference>
<keyword evidence="1" id="KW-0378">Hydrolase</keyword>
<keyword evidence="1" id="KW-0645">Protease</keyword>
<accession>A0A4Q0PMD7</accession>
<evidence type="ECO:0000313" key="2">
    <source>
        <dbReference type="Proteomes" id="UP000290608"/>
    </source>
</evidence>
<keyword evidence="1" id="KW-0121">Carboxypeptidase</keyword>
<dbReference type="Proteomes" id="UP000290608">
    <property type="component" value="Unassembled WGS sequence"/>
</dbReference>
<proteinExistence type="predicted"/>
<name>A0A4Q0PMD7_9FLAO</name>
<dbReference type="InterPro" id="IPR008969">
    <property type="entry name" value="CarboxyPept-like_regulatory"/>
</dbReference>
<dbReference type="EMBL" id="QOVL01000010">
    <property type="protein sequence ID" value="RXG29027.1"/>
    <property type="molecule type" value="Genomic_DNA"/>
</dbReference>
<organism evidence="1 2">
    <name type="scientific">Leeuwenhoekiella marinoflava</name>
    <dbReference type="NCBI Taxonomy" id="988"/>
    <lineage>
        <taxon>Bacteria</taxon>
        <taxon>Pseudomonadati</taxon>
        <taxon>Bacteroidota</taxon>
        <taxon>Flavobacteriia</taxon>
        <taxon>Flavobacteriales</taxon>
        <taxon>Flavobacteriaceae</taxon>
        <taxon>Leeuwenhoekiella</taxon>
    </lineage>
</organism>
<reference evidence="1 2" key="1">
    <citation type="submission" date="2018-07" db="EMBL/GenBank/DDBJ databases">
        <title>Leeuwenhoekiella genomics.</title>
        <authorList>
            <person name="Tahon G."/>
            <person name="Willems A."/>
        </authorList>
    </citation>
    <scope>NUCLEOTIDE SEQUENCE [LARGE SCALE GENOMIC DNA]</scope>
    <source>
        <strain evidence="1 2">LMG 1345</strain>
    </source>
</reference>
<dbReference type="RefSeq" id="WP_073099658.1">
    <property type="nucleotide sequence ID" value="NZ_QOVL01000010.1"/>
</dbReference>
<dbReference type="AlphaFoldDB" id="A0A4Q0PMD7"/>
<dbReference type="GO" id="GO:0004180">
    <property type="term" value="F:carboxypeptidase activity"/>
    <property type="evidence" value="ECO:0007669"/>
    <property type="project" value="UniProtKB-KW"/>
</dbReference>
<evidence type="ECO:0000313" key="1">
    <source>
        <dbReference type="EMBL" id="RXG29027.1"/>
    </source>
</evidence>
<dbReference type="Pfam" id="PF13715">
    <property type="entry name" value="CarbopepD_reg_2"/>
    <property type="match status" value="1"/>
</dbReference>
<comment type="caution">
    <text evidence="1">The sequence shown here is derived from an EMBL/GenBank/DDBJ whole genome shotgun (WGS) entry which is preliminary data.</text>
</comment>
<sequence>MRIYFSFICLFLSVTVFGQQKLSGYVYSAKDSTALEAVSIYFDGTTIGSITNQKGHYSISAQEGIKSPLVITMMGYSPVYINNYLNTNGKMPPVYLEEMTEQLDQVFLETDPWTRERKLKVFMREFLGRSQEALKCKIHNPEALKLHYSPSQLKLTAWANEPLIIENKHLGYTVNYTLNDFYVNYEKSLSSGMQFVNMVYYEGFSFYQELKKKKRRKYIKNREDSYSGSTLHFMRSLAQKKLHENGFRIFYDKFEAPPYLHFEFRKVLEKTYVKLLVEKLSILYNNNEQSAIQTNQPFIIDAFGNHTPPSAVIMGGAMSTRRFAFMLPLDYKLQPE</sequence>
<gene>
    <name evidence="1" type="ORF">DSL99_2262</name>
</gene>
<dbReference type="STRING" id="1122159.SAMN02745246_02552"/>
<protein>
    <submittedName>
        <fullName evidence="1">Carboxypeptidase-like protein</fullName>
    </submittedName>
</protein>